<protein>
    <recommendedName>
        <fullName evidence="4">Biogenesis of lysosome-related organelles complex 1 subunit CNL1</fullName>
    </recommendedName>
    <alternativeName>
        <fullName evidence="6">CNO-like protein 1</fullName>
    </alternativeName>
</protein>
<dbReference type="EMBL" id="CP138580">
    <property type="protein sequence ID" value="WPG97769.1"/>
    <property type="molecule type" value="Genomic_DNA"/>
</dbReference>
<evidence type="ECO:0000256" key="7">
    <source>
        <dbReference type="SAM" id="Coils"/>
    </source>
</evidence>
<feature type="compositionally biased region" description="Low complexity" evidence="8">
    <location>
        <begin position="42"/>
        <end position="57"/>
    </location>
</feature>
<dbReference type="PANTHER" id="PTHR39145">
    <property type="entry name" value="BIOGENESIS OF LYSOSOME-RELATED ORGANELLES COMPLEX 1 SUBUNIT CNL1"/>
    <property type="match status" value="1"/>
</dbReference>
<gene>
    <name evidence="9" type="ORF">R9X50_00055000</name>
</gene>
<evidence type="ECO:0000256" key="3">
    <source>
        <dbReference type="ARBA" id="ARBA00007289"/>
    </source>
</evidence>
<dbReference type="GO" id="GO:0007032">
    <property type="term" value="P:endosome organization"/>
    <property type="evidence" value="ECO:0007669"/>
    <property type="project" value="TreeGrafter"/>
</dbReference>
<feature type="compositionally biased region" description="Low complexity" evidence="8">
    <location>
        <begin position="74"/>
        <end position="95"/>
    </location>
</feature>
<feature type="region of interest" description="Disordered" evidence="8">
    <location>
        <begin position="1"/>
        <end position="95"/>
    </location>
</feature>
<evidence type="ECO:0000256" key="8">
    <source>
        <dbReference type="SAM" id="MobiDB-lite"/>
    </source>
</evidence>
<proteinExistence type="inferred from homology"/>
<feature type="coiled-coil region" evidence="7">
    <location>
        <begin position="116"/>
        <end position="192"/>
    </location>
</feature>
<comment type="subcellular location">
    <subcellularLocation>
        <location evidence="2">Cytoplasm</location>
    </subcellularLocation>
</comment>
<dbReference type="GO" id="GO:0031083">
    <property type="term" value="C:BLOC-1 complex"/>
    <property type="evidence" value="ECO:0007669"/>
    <property type="project" value="InterPro"/>
</dbReference>
<dbReference type="Proteomes" id="UP001303373">
    <property type="component" value="Chromosome 1"/>
</dbReference>
<dbReference type="InterPro" id="IPR034455">
    <property type="entry name" value="CNL1"/>
</dbReference>
<name>A0AAQ3LZ01_9PEZI</name>
<evidence type="ECO:0000256" key="4">
    <source>
        <dbReference type="ARBA" id="ARBA00014971"/>
    </source>
</evidence>
<keyword evidence="5" id="KW-0963">Cytoplasm</keyword>
<evidence type="ECO:0000313" key="9">
    <source>
        <dbReference type="EMBL" id="WPG97769.1"/>
    </source>
</evidence>
<keyword evidence="10" id="KW-1185">Reference proteome</keyword>
<evidence type="ECO:0000256" key="2">
    <source>
        <dbReference type="ARBA" id="ARBA00004496"/>
    </source>
</evidence>
<comment type="function">
    <text evidence="1">Component of the biogenesis of lysosome-related organelles complex-1 (BLOC-1), a complex that is involved in endosomal cargo sorting.</text>
</comment>
<evidence type="ECO:0000256" key="5">
    <source>
        <dbReference type="ARBA" id="ARBA00022490"/>
    </source>
</evidence>
<organism evidence="9 10">
    <name type="scientific">Acrodontium crateriforme</name>
    <dbReference type="NCBI Taxonomy" id="150365"/>
    <lineage>
        <taxon>Eukaryota</taxon>
        <taxon>Fungi</taxon>
        <taxon>Dikarya</taxon>
        <taxon>Ascomycota</taxon>
        <taxon>Pezizomycotina</taxon>
        <taxon>Dothideomycetes</taxon>
        <taxon>Dothideomycetidae</taxon>
        <taxon>Mycosphaerellales</taxon>
        <taxon>Teratosphaeriaceae</taxon>
        <taxon>Acrodontium</taxon>
    </lineage>
</organism>
<dbReference type="PANTHER" id="PTHR39145:SF1">
    <property type="entry name" value="BIOGENESIS OF LYSOSOME-RELATED ORGANELLES COMPLEX 1 SUBUNIT CNL1"/>
    <property type="match status" value="1"/>
</dbReference>
<comment type="similarity">
    <text evidence="3">Belongs to the BLOC1S4 family.</text>
</comment>
<accession>A0AAQ3LZ01</accession>
<dbReference type="AlphaFoldDB" id="A0AAQ3LZ01"/>
<dbReference type="GO" id="GO:0005737">
    <property type="term" value="C:cytoplasm"/>
    <property type="evidence" value="ECO:0007669"/>
    <property type="project" value="UniProtKB-SubCell"/>
</dbReference>
<evidence type="ECO:0000313" key="10">
    <source>
        <dbReference type="Proteomes" id="UP001303373"/>
    </source>
</evidence>
<evidence type="ECO:0000256" key="6">
    <source>
        <dbReference type="ARBA" id="ARBA00029995"/>
    </source>
</evidence>
<sequence length="194" mass="21364">MPHPPQRSSHHHRAPRPPSSSASASGSTSTAQRPAQRPPPQHHAQQQQQARPSAPSSIPDTGLGLTAQEIQTLRQHQQAAHNQARSSAGSQASSQGRLLLDPASLNLLARHFDQVLQSISGRLEQLDRAMAAATETQHTRVRSALQAADDTLARLRLIEEQSEELENEFAKIGRLREIVRSYRARVAEMERRLG</sequence>
<keyword evidence="7" id="KW-0175">Coiled coil</keyword>
<reference evidence="9 10" key="1">
    <citation type="submission" date="2023-11" db="EMBL/GenBank/DDBJ databases">
        <title>An acidophilic fungus is an integral part of prey digestion in a carnivorous sundew plant.</title>
        <authorList>
            <person name="Tsai I.J."/>
        </authorList>
    </citation>
    <scope>NUCLEOTIDE SEQUENCE [LARGE SCALE GENOMIC DNA]</scope>
    <source>
        <strain evidence="9">169a</strain>
    </source>
</reference>
<feature type="compositionally biased region" description="Low complexity" evidence="8">
    <location>
        <begin position="19"/>
        <end position="35"/>
    </location>
</feature>
<evidence type="ECO:0000256" key="1">
    <source>
        <dbReference type="ARBA" id="ARBA00003807"/>
    </source>
</evidence>